<gene>
    <name evidence="1" type="ORF">GRJ2_002892800</name>
</gene>
<dbReference type="PANTHER" id="PTHR33395">
    <property type="entry name" value="TRANSCRIPTASE, PUTATIVE-RELATED-RELATED"/>
    <property type="match status" value="1"/>
</dbReference>
<protein>
    <submittedName>
        <fullName evidence="1">Uncharacterized protein</fullName>
    </submittedName>
</protein>
<sequence>MDDQPTESFWVRIKEQTIRGDIIVDVYSRPPDQEEQVDEAFYRELKGSSCLQVLVLMVDFNHPNICWDRDSTAEHKQSTLFLENFSANFLTQVTKEPKCRGALLELILIHKEGFVWNVKAKGNLGCHCHGAMVEFRILRGRSRAKGKVTTLDLREQGLASSRRCLK</sequence>
<dbReference type="AlphaFoldDB" id="A0ABC9Y3T6"/>
<proteinExistence type="predicted"/>
<dbReference type="PANTHER" id="PTHR33395:SF22">
    <property type="entry name" value="REVERSE TRANSCRIPTASE DOMAIN-CONTAINING PROTEIN"/>
    <property type="match status" value="1"/>
</dbReference>
<dbReference type="Proteomes" id="UP001623348">
    <property type="component" value="Unassembled WGS sequence"/>
</dbReference>
<reference evidence="1 2" key="1">
    <citation type="submission" date="2024-06" db="EMBL/GenBank/DDBJ databases">
        <title>The draft genome of Grus japonensis, version 3.</title>
        <authorList>
            <person name="Nabeshima K."/>
            <person name="Suzuki S."/>
            <person name="Onuma M."/>
        </authorList>
    </citation>
    <scope>NUCLEOTIDE SEQUENCE [LARGE SCALE GENOMIC DNA]</scope>
    <source>
        <strain evidence="1 2">451A</strain>
    </source>
</reference>
<evidence type="ECO:0000313" key="1">
    <source>
        <dbReference type="EMBL" id="GAB0204272.1"/>
    </source>
</evidence>
<comment type="caution">
    <text evidence="1">The sequence shown here is derived from an EMBL/GenBank/DDBJ whole genome shotgun (WGS) entry which is preliminary data.</text>
</comment>
<evidence type="ECO:0000313" key="2">
    <source>
        <dbReference type="Proteomes" id="UP001623348"/>
    </source>
</evidence>
<keyword evidence="2" id="KW-1185">Reference proteome</keyword>
<dbReference type="EMBL" id="BAAFJT010000040">
    <property type="protein sequence ID" value="GAB0204272.1"/>
    <property type="molecule type" value="Genomic_DNA"/>
</dbReference>
<organism evidence="1 2">
    <name type="scientific">Grus japonensis</name>
    <name type="common">Japanese crane</name>
    <name type="synonym">Red-crowned crane</name>
    <dbReference type="NCBI Taxonomy" id="30415"/>
    <lineage>
        <taxon>Eukaryota</taxon>
        <taxon>Metazoa</taxon>
        <taxon>Chordata</taxon>
        <taxon>Craniata</taxon>
        <taxon>Vertebrata</taxon>
        <taxon>Euteleostomi</taxon>
        <taxon>Archelosauria</taxon>
        <taxon>Archosauria</taxon>
        <taxon>Dinosauria</taxon>
        <taxon>Saurischia</taxon>
        <taxon>Theropoda</taxon>
        <taxon>Coelurosauria</taxon>
        <taxon>Aves</taxon>
        <taxon>Neognathae</taxon>
        <taxon>Neoaves</taxon>
        <taxon>Gruiformes</taxon>
        <taxon>Gruidae</taxon>
        <taxon>Grus</taxon>
    </lineage>
</organism>
<name>A0ABC9Y3T6_GRUJA</name>
<accession>A0ABC9Y3T6</accession>